<dbReference type="Proteomes" id="UP001237737">
    <property type="component" value="Unassembled WGS sequence"/>
</dbReference>
<evidence type="ECO:0000313" key="4">
    <source>
        <dbReference type="Proteomes" id="UP001237737"/>
    </source>
</evidence>
<evidence type="ECO:0000313" key="3">
    <source>
        <dbReference type="EMBL" id="MDQ0007978.1"/>
    </source>
</evidence>
<dbReference type="InterPro" id="IPR003848">
    <property type="entry name" value="DUF218"/>
</dbReference>
<comment type="caution">
    <text evidence="3">The sequence shown here is derived from an EMBL/GenBank/DDBJ whole genome shotgun (WGS) entry which is preliminary data.</text>
</comment>
<dbReference type="Pfam" id="PF02698">
    <property type="entry name" value="DUF218"/>
    <property type="match status" value="1"/>
</dbReference>
<feature type="transmembrane region" description="Helical" evidence="1">
    <location>
        <begin position="12"/>
        <end position="31"/>
    </location>
</feature>
<dbReference type="PANTHER" id="PTHR30336">
    <property type="entry name" value="INNER MEMBRANE PROTEIN, PROBABLE PERMEASE"/>
    <property type="match status" value="1"/>
</dbReference>
<keyword evidence="1" id="KW-1133">Transmembrane helix</keyword>
<accession>A0ABT9SSL0</accession>
<sequence length="236" mass="25486">MAEFMDIAPRLLHPALQALLLGGMSMLLVLLRKQVPALATALVAVAWIWFASTPAFALALRDALVTPAPGAMPRADAIVVLGGDKLPVNDWSRATTRAGQGLALWRAGLAPVLLVSGSDQAQALAQGYEVSGVPARDLRIEDTSTNTHENARNSALLLRASGLSEILLVTSPIHMRRAAAAFRHEGLTVSAVPTADTHAMLERAPSWLPRRDALTLTARCLREYVAMWIYRERGWT</sequence>
<organism evidence="3 4">
    <name type="scientific">Luteibacter jiangsuensis</name>
    <dbReference type="NCBI Taxonomy" id="637577"/>
    <lineage>
        <taxon>Bacteria</taxon>
        <taxon>Pseudomonadati</taxon>
        <taxon>Pseudomonadota</taxon>
        <taxon>Gammaproteobacteria</taxon>
        <taxon>Lysobacterales</taxon>
        <taxon>Rhodanobacteraceae</taxon>
        <taxon>Luteibacter</taxon>
    </lineage>
</organism>
<dbReference type="PANTHER" id="PTHR30336:SF4">
    <property type="entry name" value="ENVELOPE BIOGENESIS FACTOR ELYC"/>
    <property type="match status" value="1"/>
</dbReference>
<feature type="domain" description="DUF218" evidence="2">
    <location>
        <begin position="76"/>
        <end position="226"/>
    </location>
</feature>
<keyword evidence="1" id="KW-0812">Transmembrane</keyword>
<reference evidence="3 4" key="1">
    <citation type="submission" date="2023-07" db="EMBL/GenBank/DDBJ databases">
        <title>Sorghum-associated microbial communities from plants grown in Nebraska, USA.</title>
        <authorList>
            <person name="Schachtman D."/>
        </authorList>
    </citation>
    <scope>NUCLEOTIDE SEQUENCE [LARGE SCALE GENOMIC DNA]</scope>
    <source>
        <strain evidence="3 4">CC60</strain>
    </source>
</reference>
<gene>
    <name evidence="3" type="ORF">J2T07_000137</name>
</gene>
<feature type="transmembrane region" description="Helical" evidence="1">
    <location>
        <begin position="38"/>
        <end position="60"/>
    </location>
</feature>
<dbReference type="InterPro" id="IPR014729">
    <property type="entry name" value="Rossmann-like_a/b/a_fold"/>
</dbReference>
<dbReference type="RefSeq" id="WP_306846550.1">
    <property type="nucleotide sequence ID" value="NZ_JAUSSK010000001.1"/>
</dbReference>
<keyword evidence="1" id="KW-0472">Membrane</keyword>
<dbReference type="EMBL" id="JAUSSK010000001">
    <property type="protein sequence ID" value="MDQ0007978.1"/>
    <property type="molecule type" value="Genomic_DNA"/>
</dbReference>
<dbReference type="CDD" id="cd06259">
    <property type="entry name" value="YdcF-like"/>
    <property type="match status" value="1"/>
</dbReference>
<proteinExistence type="predicted"/>
<evidence type="ECO:0000259" key="2">
    <source>
        <dbReference type="Pfam" id="PF02698"/>
    </source>
</evidence>
<dbReference type="Gene3D" id="3.40.50.620">
    <property type="entry name" value="HUPs"/>
    <property type="match status" value="1"/>
</dbReference>
<protein>
    <submittedName>
        <fullName evidence="3">Uncharacterized SAM-binding protein YcdF (DUF218 family)</fullName>
    </submittedName>
</protein>
<dbReference type="InterPro" id="IPR051599">
    <property type="entry name" value="Cell_Envelope_Assoc"/>
</dbReference>
<keyword evidence="4" id="KW-1185">Reference proteome</keyword>
<evidence type="ECO:0000256" key="1">
    <source>
        <dbReference type="SAM" id="Phobius"/>
    </source>
</evidence>
<name>A0ABT9SSL0_9GAMM</name>